<evidence type="ECO:0000313" key="2">
    <source>
        <dbReference type="Proteomes" id="UP001652628"/>
    </source>
</evidence>
<reference evidence="3" key="1">
    <citation type="submission" date="2025-08" db="UniProtKB">
        <authorList>
            <consortium name="RefSeq"/>
        </authorList>
    </citation>
    <scope>IDENTIFICATION</scope>
</reference>
<proteinExistence type="predicted"/>
<feature type="coiled-coil region" evidence="1">
    <location>
        <begin position="262"/>
        <end position="334"/>
    </location>
</feature>
<gene>
    <name evidence="3" type="primary">LOC139353696</name>
</gene>
<dbReference type="Proteomes" id="UP001652628">
    <property type="component" value="Chromosome Y"/>
</dbReference>
<dbReference type="RefSeq" id="XP_070854125.1">
    <property type="nucleotide sequence ID" value="XM_070998024.1"/>
</dbReference>
<organism evidence="2 3">
    <name type="scientific">Drosophila suzukii</name>
    <name type="common">Spotted-wing drosophila fruit fly</name>
    <dbReference type="NCBI Taxonomy" id="28584"/>
    <lineage>
        <taxon>Eukaryota</taxon>
        <taxon>Metazoa</taxon>
        <taxon>Ecdysozoa</taxon>
        <taxon>Arthropoda</taxon>
        <taxon>Hexapoda</taxon>
        <taxon>Insecta</taxon>
        <taxon>Pterygota</taxon>
        <taxon>Neoptera</taxon>
        <taxon>Endopterygota</taxon>
        <taxon>Diptera</taxon>
        <taxon>Brachycera</taxon>
        <taxon>Muscomorpha</taxon>
        <taxon>Ephydroidea</taxon>
        <taxon>Drosophilidae</taxon>
        <taxon>Drosophila</taxon>
        <taxon>Sophophora</taxon>
    </lineage>
</organism>
<evidence type="ECO:0000313" key="3">
    <source>
        <dbReference type="RefSeq" id="XP_070854125.1"/>
    </source>
</evidence>
<accession>A0ABM4TVY4</accession>
<protein>
    <submittedName>
        <fullName evidence="3">Uncharacterized protein</fullName>
    </submittedName>
</protein>
<name>A0ABM4TVY4_DROSZ</name>
<keyword evidence="1" id="KW-0175">Coiled coil</keyword>
<evidence type="ECO:0000256" key="1">
    <source>
        <dbReference type="SAM" id="Coils"/>
    </source>
</evidence>
<dbReference type="GeneID" id="139353696"/>
<sequence length="528" mass="60170">MDLRSWRKVLIQWVIECRFTEHNFITLEQSDIDAFSIYVQKAQVAPVEEENALPTQPGEHRSPLQNFLREFSSHIDGRGQLVTADYVICKKLPELVQTCIANFFGQTLEQQLTRQFLRQSMNNRTRELHVVRAQLEVVSYEKTMLEEQQTKKEDLIIEMLDNTDGARGSMLSSLSSAFSCSFSRSCLSTTELSRFSGVVFGDREQLSKSEDAFRTSLSAPLTPRTELLEQRTRELRGVRAQLEVVSYEKTMLEGQQAEEDLIKTLNKENMMAKSQLAKLKNAVQNGENADNVLNEFDHLKRSLMKESSQKEAIIAETNDKLQDLRAEKSELVEQVCYLSDFMGALHKRTKSGEFCVNISEKLVTFGSELYTLLVLRGNFISTRYIILKLILAKKGALEQRLEESSLKRDKQELDRCLQEAREELHNRREVLNASSDLLNCSLSPNTTPENLDSSVVDKQLREKEHENAELRKEPQKQNANLLELSESVACFVEKHSIEPDPLAPSVLSSISMIRSSFSVCCSSSMVFS</sequence>
<keyword evidence="2" id="KW-1185">Reference proteome</keyword>